<dbReference type="InterPro" id="IPR036895">
    <property type="entry name" value="Uracil-DNA_glycosylase-like_sf"/>
</dbReference>
<dbReference type="EMBL" id="UFUW01000001">
    <property type="protein sequence ID" value="SUX24327.1"/>
    <property type="molecule type" value="Genomic_DNA"/>
</dbReference>
<dbReference type="RefSeq" id="WP_115612026.1">
    <property type="nucleotide sequence ID" value="NZ_JBHLZC010000002.1"/>
</dbReference>
<dbReference type="AlphaFoldDB" id="A0A381EC32"/>
<dbReference type="OrthoDB" id="9794144at2"/>
<dbReference type="SUPFAM" id="SSF52141">
    <property type="entry name" value="Uracil-DNA glycosylase-like"/>
    <property type="match status" value="1"/>
</dbReference>
<gene>
    <name evidence="1" type="ORF">NCTC13294_01811</name>
</gene>
<evidence type="ECO:0000313" key="1">
    <source>
        <dbReference type="EMBL" id="SUX24327.1"/>
    </source>
</evidence>
<keyword evidence="2" id="KW-1185">Reference proteome</keyword>
<protein>
    <submittedName>
        <fullName evidence="1">G:T/U mismatch-specific DNA glycosylase</fullName>
    </submittedName>
</protein>
<reference evidence="1 2" key="1">
    <citation type="submission" date="2018-06" db="EMBL/GenBank/DDBJ databases">
        <authorList>
            <consortium name="Pathogen Informatics"/>
            <person name="Doyle S."/>
        </authorList>
    </citation>
    <scope>NUCLEOTIDE SEQUENCE [LARGE SCALE GENOMIC DNA]</scope>
    <source>
        <strain evidence="1 2">NCTC13294</strain>
    </source>
</reference>
<dbReference type="Proteomes" id="UP000254572">
    <property type="component" value="Unassembled WGS sequence"/>
</dbReference>
<dbReference type="CDD" id="cd10032">
    <property type="entry name" value="UDG-F6_HDG"/>
    <property type="match status" value="1"/>
</dbReference>
<dbReference type="Gene3D" id="3.40.470.10">
    <property type="entry name" value="Uracil-DNA glycosylase-like domain"/>
    <property type="match status" value="1"/>
</dbReference>
<evidence type="ECO:0000313" key="2">
    <source>
        <dbReference type="Proteomes" id="UP000254572"/>
    </source>
</evidence>
<proteinExistence type="predicted"/>
<accession>A0A381EC32</accession>
<sequence>MTDTSPADMPAVIETHPLDPFLPPAARLLMLGSFPPPQTRWKMPFYYPNLQNDMWRIFGLIFFADRDHFLTADGKGFREAELRTFLAATGIAISDTAQRVERLRGNAADQSLRILEPLNLAALLDRLPACRAIITTGALATATLLTQLPATTAAPRIGAPVSTTFAARPLHLYRLPSSSRAYPLPLAQKAAAYRDCFAAEGLLA</sequence>
<name>A0A381EC32_9GAMM</name>
<organism evidence="1 2">
    <name type="scientific">Cardiobacterium valvarum</name>
    <dbReference type="NCBI Taxonomy" id="194702"/>
    <lineage>
        <taxon>Bacteria</taxon>
        <taxon>Pseudomonadati</taxon>
        <taxon>Pseudomonadota</taxon>
        <taxon>Gammaproteobacteria</taxon>
        <taxon>Cardiobacteriales</taxon>
        <taxon>Cardiobacteriaceae</taxon>
        <taxon>Cardiobacterium</taxon>
    </lineage>
</organism>